<sequence>MTSSTRSPELTIASASRDAAVLAHRDASLLFHMLPLELREWIYDYILDPEPAAIDPGRHIRQADGTLHSLFHVNRATFCDAGFYFLRTRVFQIDLVWSPGKAYYEFLQFLESFPEESGFVSVRRLNFRAKRCVWGSERAEMELSSCAMKDGRLCEYGELNRYKQLLRDCIGLREVEFAMPSECLVEIACLVENMGELRAAIVQELLRRYNLDLLLQCNSVTRVELYLMDTFHGFTGDGPIPSGPFSKFFEADQDL</sequence>
<dbReference type="EMBL" id="JAADJZ010000023">
    <property type="protein sequence ID" value="KAF2867307.1"/>
    <property type="molecule type" value="Genomic_DNA"/>
</dbReference>
<proteinExistence type="predicted"/>
<dbReference type="Proteomes" id="UP000481861">
    <property type="component" value="Unassembled WGS sequence"/>
</dbReference>
<evidence type="ECO:0000313" key="1">
    <source>
        <dbReference type="EMBL" id="KAF2867307.1"/>
    </source>
</evidence>
<name>A0A7C8I8W5_9PLEO</name>
<reference evidence="1 2" key="1">
    <citation type="submission" date="2020-01" db="EMBL/GenBank/DDBJ databases">
        <authorList>
            <consortium name="DOE Joint Genome Institute"/>
            <person name="Haridas S."/>
            <person name="Albert R."/>
            <person name="Binder M."/>
            <person name="Bloem J."/>
            <person name="Labutti K."/>
            <person name="Salamov A."/>
            <person name="Andreopoulos B."/>
            <person name="Baker S.E."/>
            <person name="Barry K."/>
            <person name="Bills G."/>
            <person name="Bluhm B.H."/>
            <person name="Cannon C."/>
            <person name="Castanera R."/>
            <person name="Culley D.E."/>
            <person name="Daum C."/>
            <person name="Ezra D."/>
            <person name="Gonzalez J.B."/>
            <person name="Henrissat B."/>
            <person name="Kuo A."/>
            <person name="Liang C."/>
            <person name="Lipzen A."/>
            <person name="Lutzoni F."/>
            <person name="Magnuson J."/>
            <person name="Mondo S."/>
            <person name="Nolan M."/>
            <person name="Ohm R."/>
            <person name="Pangilinan J."/>
            <person name="Park H.-J.H."/>
            <person name="Ramirez L."/>
            <person name="Alfaro M."/>
            <person name="Sun H."/>
            <person name="Tritt A."/>
            <person name="Yoshinaga Y."/>
            <person name="Zwiers L.-H.L."/>
            <person name="Turgeon B.G."/>
            <person name="Goodwin S.B."/>
            <person name="Spatafora J.W."/>
            <person name="Crous P.W."/>
            <person name="Grigoriev I.V."/>
        </authorList>
    </citation>
    <scope>NUCLEOTIDE SEQUENCE [LARGE SCALE GENOMIC DNA]</scope>
    <source>
        <strain evidence="1 2">CBS 611.86</strain>
    </source>
</reference>
<evidence type="ECO:0000313" key="2">
    <source>
        <dbReference type="Proteomes" id="UP000481861"/>
    </source>
</evidence>
<protein>
    <submittedName>
        <fullName evidence="1">Uncharacterized protein</fullName>
    </submittedName>
</protein>
<dbReference type="AlphaFoldDB" id="A0A7C8I8W5"/>
<dbReference type="OrthoDB" id="3799105at2759"/>
<keyword evidence="2" id="KW-1185">Reference proteome</keyword>
<gene>
    <name evidence="1" type="ORF">BDV95DRAFT_646969</name>
</gene>
<organism evidence="1 2">
    <name type="scientific">Massariosphaeria phaeospora</name>
    <dbReference type="NCBI Taxonomy" id="100035"/>
    <lineage>
        <taxon>Eukaryota</taxon>
        <taxon>Fungi</taxon>
        <taxon>Dikarya</taxon>
        <taxon>Ascomycota</taxon>
        <taxon>Pezizomycotina</taxon>
        <taxon>Dothideomycetes</taxon>
        <taxon>Pleosporomycetidae</taxon>
        <taxon>Pleosporales</taxon>
        <taxon>Pleosporales incertae sedis</taxon>
        <taxon>Massariosphaeria</taxon>
    </lineage>
</organism>
<comment type="caution">
    <text evidence="1">The sequence shown here is derived from an EMBL/GenBank/DDBJ whole genome shotgun (WGS) entry which is preliminary data.</text>
</comment>
<accession>A0A7C8I8W5</accession>